<dbReference type="InterPro" id="IPR000215">
    <property type="entry name" value="Serpin_fam"/>
</dbReference>
<keyword evidence="2" id="KW-0646">Protease inhibitor</keyword>
<sequence length="403" mass="44801">MGHLSLILLSLGMAMSTVYAQIPSTSSYGERGSDLGIQLFAQVVRSRPQENVVMSPHSVASILGMLLVGAEGNTRRQILTALRYKKHGPYKMLKRLHKNLTSRENRDLVTIANAIFAQQGFKMEDLFVSTNKANFQCESKNLDFSDTSEAADSINNWVRDHTKGMIPTIVSSDMLDGALTRLVAVNAIYFKGLWKSRFQPENTKMRNFTAGDGKVYRIPMMSQLSVFNIGLASTPFGIKYKVIELPYHGDTISMLIAVPSEDSTLVSEIIPHISTMTIQSWTKLMNQRKVRLLLPKFTVEAETDLEAPLSALGITDMFDQTKANFKQISSEPLHVSKALQKSKIEVTEDGTKASAATTAILLARSSPPWVIVDRPFLFIVRHKATGRDLQNPVLSCILLHPLF</sequence>
<reference evidence="8" key="1">
    <citation type="journal article" date="2021" name="Cell">
        <title>Tracing the genetic footprints of vertebrate landing in non-teleost ray-finned fishes.</title>
        <authorList>
            <person name="Bi X."/>
            <person name="Wang K."/>
            <person name="Yang L."/>
            <person name="Pan H."/>
            <person name="Jiang H."/>
            <person name="Wei Q."/>
            <person name="Fang M."/>
            <person name="Yu H."/>
            <person name="Zhu C."/>
            <person name="Cai Y."/>
            <person name="He Y."/>
            <person name="Gan X."/>
            <person name="Zeng H."/>
            <person name="Yu D."/>
            <person name="Zhu Y."/>
            <person name="Jiang H."/>
            <person name="Qiu Q."/>
            <person name="Yang H."/>
            <person name="Zhang Y.E."/>
            <person name="Wang W."/>
            <person name="Zhu M."/>
            <person name="He S."/>
            <person name="Zhang G."/>
        </authorList>
    </citation>
    <scope>NUCLEOTIDE SEQUENCE</scope>
    <source>
        <strain evidence="8">Allg_001</strain>
    </source>
</reference>
<evidence type="ECO:0000313" key="8">
    <source>
        <dbReference type="EMBL" id="MBN3324588.1"/>
    </source>
</evidence>
<feature type="non-terminal residue" evidence="8">
    <location>
        <position position="1"/>
    </location>
</feature>
<accession>A0A8J7TIJ9</accession>
<organism evidence="8 9">
    <name type="scientific">Atractosteus spatula</name>
    <name type="common">Alligator gar</name>
    <name type="synonym">Lepisosteus spatula</name>
    <dbReference type="NCBI Taxonomy" id="7917"/>
    <lineage>
        <taxon>Eukaryota</taxon>
        <taxon>Metazoa</taxon>
        <taxon>Chordata</taxon>
        <taxon>Craniata</taxon>
        <taxon>Vertebrata</taxon>
        <taxon>Euteleostomi</taxon>
        <taxon>Actinopterygii</taxon>
        <taxon>Neopterygii</taxon>
        <taxon>Holostei</taxon>
        <taxon>Semionotiformes</taxon>
        <taxon>Lepisosteidae</taxon>
        <taxon>Atractosteus</taxon>
    </lineage>
</organism>
<dbReference type="InterPro" id="IPR023796">
    <property type="entry name" value="Serpin_dom"/>
</dbReference>
<evidence type="ECO:0000259" key="7">
    <source>
        <dbReference type="SMART" id="SM00093"/>
    </source>
</evidence>
<evidence type="ECO:0000256" key="6">
    <source>
        <dbReference type="SAM" id="SignalP"/>
    </source>
</evidence>
<name>A0A8J7TIJ9_ATRSP</name>
<feature type="chain" id="PRO_5035207925" evidence="6">
    <location>
        <begin position="21"/>
        <end position="403"/>
    </location>
</feature>
<dbReference type="Gene3D" id="3.30.497.10">
    <property type="entry name" value="Antithrombin, subunit I, domain 2"/>
    <property type="match status" value="1"/>
</dbReference>
<dbReference type="PANTHER" id="PTHR11461">
    <property type="entry name" value="SERINE PROTEASE INHIBITOR, SERPIN"/>
    <property type="match status" value="1"/>
</dbReference>
<comment type="caution">
    <text evidence="8">The sequence shown here is derived from an EMBL/GenBank/DDBJ whole genome shotgun (WGS) entry which is preliminary data.</text>
</comment>
<dbReference type="InterPro" id="IPR036186">
    <property type="entry name" value="Serpin_sf"/>
</dbReference>
<dbReference type="SUPFAM" id="SSF56574">
    <property type="entry name" value="Serpins"/>
    <property type="match status" value="1"/>
</dbReference>
<feature type="non-terminal residue" evidence="8">
    <location>
        <position position="403"/>
    </location>
</feature>
<gene>
    <name evidence="8" type="primary">Serpine2</name>
    <name evidence="8" type="ORF">GTO95_0015961</name>
</gene>
<evidence type="ECO:0000256" key="2">
    <source>
        <dbReference type="ARBA" id="ARBA00022690"/>
    </source>
</evidence>
<dbReference type="SMART" id="SM00093">
    <property type="entry name" value="SERPIN"/>
    <property type="match status" value="1"/>
</dbReference>
<feature type="domain" description="Serpin" evidence="7">
    <location>
        <begin position="37"/>
        <end position="392"/>
    </location>
</feature>
<comment type="similarity">
    <text evidence="1 5">Belongs to the serpin family.</text>
</comment>
<evidence type="ECO:0000256" key="3">
    <source>
        <dbReference type="ARBA" id="ARBA00022729"/>
    </source>
</evidence>
<dbReference type="EMBL" id="JAAWVO010071130">
    <property type="protein sequence ID" value="MBN3324588.1"/>
    <property type="molecule type" value="Genomic_DNA"/>
</dbReference>
<evidence type="ECO:0000256" key="1">
    <source>
        <dbReference type="ARBA" id="ARBA00009500"/>
    </source>
</evidence>
<dbReference type="PANTHER" id="PTHR11461:SF48">
    <property type="entry name" value="GLIA-DERIVED NEXIN"/>
    <property type="match status" value="1"/>
</dbReference>
<protein>
    <submittedName>
        <fullName evidence="8">GDN protein</fullName>
    </submittedName>
</protein>
<proteinExistence type="inferred from homology"/>
<dbReference type="InterPro" id="IPR042178">
    <property type="entry name" value="Serpin_sf_1"/>
</dbReference>
<feature type="signal peptide" evidence="6">
    <location>
        <begin position="1"/>
        <end position="20"/>
    </location>
</feature>
<keyword evidence="9" id="KW-1185">Reference proteome</keyword>
<keyword evidence="3 6" id="KW-0732">Signal</keyword>
<dbReference type="GO" id="GO:0005615">
    <property type="term" value="C:extracellular space"/>
    <property type="evidence" value="ECO:0007669"/>
    <property type="project" value="InterPro"/>
</dbReference>
<dbReference type="FunFam" id="3.30.497.10:FF:000006">
    <property type="entry name" value="Plasminogen activator inhibitor 1"/>
    <property type="match status" value="1"/>
</dbReference>
<dbReference type="Proteomes" id="UP000736164">
    <property type="component" value="Unassembled WGS sequence"/>
</dbReference>
<evidence type="ECO:0000313" key="9">
    <source>
        <dbReference type="Proteomes" id="UP000736164"/>
    </source>
</evidence>
<dbReference type="Gene3D" id="2.30.39.10">
    <property type="entry name" value="Alpha-1-antitrypsin, domain 1"/>
    <property type="match status" value="1"/>
</dbReference>
<dbReference type="Pfam" id="PF00079">
    <property type="entry name" value="Serpin"/>
    <property type="match status" value="1"/>
</dbReference>
<dbReference type="AlphaFoldDB" id="A0A8J7TIJ9"/>
<dbReference type="InterPro" id="IPR042185">
    <property type="entry name" value="Serpin_sf_2"/>
</dbReference>
<evidence type="ECO:0000256" key="5">
    <source>
        <dbReference type="RuleBase" id="RU000411"/>
    </source>
</evidence>
<keyword evidence="4" id="KW-0722">Serine protease inhibitor</keyword>
<dbReference type="GO" id="GO:0010757">
    <property type="term" value="P:negative regulation of plasminogen activation"/>
    <property type="evidence" value="ECO:0007669"/>
    <property type="project" value="TreeGrafter"/>
</dbReference>
<dbReference type="GO" id="GO:0004867">
    <property type="term" value="F:serine-type endopeptidase inhibitor activity"/>
    <property type="evidence" value="ECO:0007669"/>
    <property type="project" value="UniProtKB-KW"/>
</dbReference>
<evidence type="ECO:0000256" key="4">
    <source>
        <dbReference type="ARBA" id="ARBA00022900"/>
    </source>
</evidence>